<feature type="transmembrane region" description="Helical" evidence="7">
    <location>
        <begin position="145"/>
        <end position="166"/>
    </location>
</feature>
<feature type="transmembrane region" description="Helical" evidence="7">
    <location>
        <begin position="67"/>
        <end position="83"/>
    </location>
</feature>
<evidence type="ECO:0000256" key="6">
    <source>
        <dbReference type="ARBA" id="ARBA00023136"/>
    </source>
</evidence>
<keyword evidence="6 7" id="KW-0472">Membrane</keyword>
<sequence>MKSIINRLSGVMLTAVIAYPAWLIGRIYPVIGSPVLAILFGMILAFWKRPPVFEDGVKYTSKKLLQYSIILLGFEMNLYNVLAVGSQTLVLMAFTLTAAFVTAFAAGRLLKIDGKTGTLIGVGTAICGGSAIAATAPVINASDEQVAHSISTIFLFNVIAAFLFPFLGHVLNMGDHAFGLWAGTAVNDTSSVVAAGYTFSNEAGNLAVIVKLTRTLMIVPVTLALAVYTSRKSIGDAPAGEKGKSYSIAKIFPWFVLGFIAASIISTFIPIPWGIGGFLAKAGKFVIVMAMAAIGLNTNVVKLVKNGAAPILLGLICWTVLSLTSLGLQFILFGA</sequence>
<dbReference type="Pfam" id="PF03601">
    <property type="entry name" value="Cons_hypoth698"/>
    <property type="match status" value="1"/>
</dbReference>
<evidence type="ECO:0000256" key="2">
    <source>
        <dbReference type="ARBA" id="ARBA00007977"/>
    </source>
</evidence>
<dbReference type="Proteomes" id="UP000050326">
    <property type="component" value="Unassembled WGS sequence"/>
</dbReference>
<comment type="subcellular location">
    <subcellularLocation>
        <location evidence="1">Cell membrane</location>
        <topology evidence="1">Multi-pass membrane protein</topology>
    </subcellularLocation>
</comment>
<feature type="transmembrane region" description="Helical" evidence="7">
    <location>
        <begin position="89"/>
        <end position="107"/>
    </location>
</feature>
<feature type="transmembrane region" description="Helical" evidence="7">
    <location>
        <begin position="285"/>
        <end position="304"/>
    </location>
</feature>
<name>A0A0P8YSC8_9CLOT</name>
<dbReference type="RefSeq" id="WP_054876837.1">
    <property type="nucleotide sequence ID" value="NZ_LKET01000067.1"/>
</dbReference>
<accession>A0A0P8YSC8</accession>
<comment type="similarity">
    <text evidence="2">Belongs to the UPF0324 family.</text>
</comment>
<comment type="caution">
    <text evidence="8">The sequence shown here is derived from an EMBL/GenBank/DDBJ whole genome shotgun (WGS) entry which is preliminary data.</text>
</comment>
<dbReference type="InterPro" id="IPR018383">
    <property type="entry name" value="UPF0324_pro"/>
</dbReference>
<evidence type="ECO:0000313" key="8">
    <source>
        <dbReference type="EMBL" id="KPU42570.1"/>
    </source>
</evidence>
<gene>
    <name evidence="8" type="ORF">OXPF_38700</name>
</gene>
<dbReference type="GO" id="GO:0005886">
    <property type="term" value="C:plasma membrane"/>
    <property type="evidence" value="ECO:0007669"/>
    <property type="project" value="UniProtKB-SubCell"/>
</dbReference>
<feature type="transmembrane region" description="Helical" evidence="7">
    <location>
        <begin position="311"/>
        <end position="332"/>
    </location>
</feature>
<dbReference type="STRING" id="36849.OXPF_38700"/>
<keyword evidence="4 7" id="KW-0812">Transmembrane</keyword>
<keyword evidence="3" id="KW-1003">Cell membrane</keyword>
<evidence type="ECO:0008006" key="10">
    <source>
        <dbReference type="Google" id="ProtNLM"/>
    </source>
</evidence>
<proteinExistence type="inferred from homology"/>
<evidence type="ECO:0000256" key="4">
    <source>
        <dbReference type="ARBA" id="ARBA00022692"/>
    </source>
</evidence>
<protein>
    <recommendedName>
        <fullName evidence="10">Sulfate exporter family transporter</fullName>
    </recommendedName>
</protein>
<dbReference type="PANTHER" id="PTHR30106:SF1">
    <property type="entry name" value="UPF0324 MEMBRANE PROTEIN FN0533"/>
    <property type="match status" value="1"/>
</dbReference>
<dbReference type="PANTHER" id="PTHR30106">
    <property type="entry name" value="INNER MEMBRANE PROTEIN YEIH-RELATED"/>
    <property type="match status" value="1"/>
</dbReference>
<evidence type="ECO:0000256" key="3">
    <source>
        <dbReference type="ARBA" id="ARBA00022475"/>
    </source>
</evidence>
<evidence type="ECO:0000256" key="5">
    <source>
        <dbReference type="ARBA" id="ARBA00022989"/>
    </source>
</evidence>
<keyword evidence="9" id="KW-1185">Reference proteome</keyword>
<reference evidence="8 9" key="1">
    <citation type="submission" date="2015-09" db="EMBL/GenBank/DDBJ databases">
        <title>Genome sequence of Oxobacter pfennigii DSM 3222.</title>
        <authorList>
            <person name="Poehlein A."/>
            <person name="Bengelsdorf F.R."/>
            <person name="Schiel-Bengelsdorf B."/>
            <person name="Duerre P."/>
            <person name="Daniel R."/>
        </authorList>
    </citation>
    <scope>NUCLEOTIDE SEQUENCE [LARGE SCALE GENOMIC DNA]</scope>
    <source>
        <strain evidence="8 9">DSM 3222</strain>
    </source>
</reference>
<feature type="transmembrane region" description="Helical" evidence="7">
    <location>
        <begin position="251"/>
        <end position="273"/>
    </location>
</feature>
<dbReference type="AlphaFoldDB" id="A0A0P8YSC8"/>
<feature type="transmembrane region" description="Helical" evidence="7">
    <location>
        <begin position="119"/>
        <end position="139"/>
    </location>
</feature>
<evidence type="ECO:0000256" key="1">
    <source>
        <dbReference type="ARBA" id="ARBA00004651"/>
    </source>
</evidence>
<dbReference type="OrthoDB" id="9811391at2"/>
<organism evidence="8 9">
    <name type="scientific">Oxobacter pfennigii</name>
    <dbReference type="NCBI Taxonomy" id="36849"/>
    <lineage>
        <taxon>Bacteria</taxon>
        <taxon>Bacillati</taxon>
        <taxon>Bacillota</taxon>
        <taxon>Clostridia</taxon>
        <taxon>Eubacteriales</taxon>
        <taxon>Clostridiaceae</taxon>
        <taxon>Oxobacter</taxon>
    </lineage>
</organism>
<keyword evidence="5 7" id="KW-1133">Transmembrane helix</keyword>
<feature type="transmembrane region" description="Helical" evidence="7">
    <location>
        <begin position="7"/>
        <end position="24"/>
    </location>
</feature>
<dbReference type="PATRIC" id="fig|36849.3.peg.4094"/>
<evidence type="ECO:0000313" key="9">
    <source>
        <dbReference type="Proteomes" id="UP000050326"/>
    </source>
</evidence>
<feature type="transmembrane region" description="Helical" evidence="7">
    <location>
        <begin position="30"/>
        <end position="47"/>
    </location>
</feature>
<dbReference type="EMBL" id="LKET01000067">
    <property type="protein sequence ID" value="KPU42570.1"/>
    <property type="molecule type" value="Genomic_DNA"/>
</dbReference>
<evidence type="ECO:0000256" key="7">
    <source>
        <dbReference type="SAM" id="Phobius"/>
    </source>
</evidence>